<organism evidence="1 2">
    <name type="scientific">Laetiporus sulphureus 93-53</name>
    <dbReference type="NCBI Taxonomy" id="1314785"/>
    <lineage>
        <taxon>Eukaryota</taxon>
        <taxon>Fungi</taxon>
        <taxon>Dikarya</taxon>
        <taxon>Basidiomycota</taxon>
        <taxon>Agaricomycotina</taxon>
        <taxon>Agaricomycetes</taxon>
        <taxon>Polyporales</taxon>
        <taxon>Laetiporus</taxon>
    </lineage>
</organism>
<dbReference type="GeneID" id="63823929"/>
<reference evidence="1 2" key="1">
    <citation type="journal article" date="2016" name="Mol. Biol. Evol.">
        <title>Comparative Genomics of Early-Diverging Mushroom-Forming Fungi Provides Insights into the Origins of Lignocellulose Decay Capabilities.</title>
        <authorList>
            <person name="Nagy L.G."/>
            <person name="Riley R."/>
            <person name="Tritt A."/>
            <person name="Adam C."/>
            <person name="Daum C."/>
            <person name="Floudas D."/>
            <person name="Sun H."/>
            <person name="Yadav J.S."/>
            <person name="Pangilinan J."/>
            <person name="Larsson K.H."/>
            <person name="Matsuura K."/>
            <person name="Barry K."/>
            <person name="Labutti K."/>
            <person name="Kuo R."/>
            <person name="Ohm R.A."/>
            <person name="Bhattacharya S.S."/>
            <person name="Shirouzu T."/>
            <person name="Yoshinaga Y."/>
            <person name="Martin F.M."/>
            <person name="Grigoriev I.V."/>
            <person name="Hibbett D.S."/>
        </authorList>
    </citation>
    <scope>NUCLEOTIDE SEQUENCE [LARGE SCALE GENOMIC DNA]</scope>
    <source>
        <strain evidence="1 2">93-53</strain>
    </source>
</reference>
<evidence type="ECO:0000313" key="2">
    <source>
        <dbReference type="Proteomes" id="UP000076871"/>
    </source>
</evidence>
<dbReference type="RefSeq" id="XP_040767132.1">
    <property type="nucleotide sequence ID" value="XM_040906900.1"/>
</dbReference>
<evidence type="ECO:0000313" key="1">
    <source>
        <dbReference type="EMBL" id="KZT09392.1"/>
    </source>
</evidence>
<protein>
    <submittedName>
        <fullName evidence="1">Uncharacterized protein</fullName>
    </submittedName>
</protein>
<dbReference type="InParanoid" id="A0A165FTK2"/>
<proteinExistence type="predicted"/>
<gene>
    <name evidence="1" type="ORF">LAESUDRAFT_712461</name>
</gene>
<sequence length="240" mass="26419">MARGDAPAAAACEDEACVLKMQPRNDDGLEPRVVIGEVDDGEERRQAPTPMLMSMMTERRLAVRARPLHAAYIGISLPLGALRIVPMRNDNTFLGPASTKTAPNIGAPTLETRNCLRICTGVTGGSSYRIRNVRYVSHKSCYEFRITHKTCECFTISQRTWVIYGRKTCELLLMSAQVVAAFADGIARRGAFMKPRISVKLLFKGATNNKHASSSQIKIIGHETCPVHPMMIRSSDAVNL</sequence>
<keyword evidence="2" id="KW-1185">Reference proteome</keyword>
<dbReference type="EMBL" id="KV427612">
    <property type="protein sequence ID" value="KZT09392.1"/>
    <property type="molecule type" value="Genomic_DNA"/>
</dbReference>
<accession>A0A165FTK2</accession>
<name>A0A165FTK2_9APHY</name>
<dbReference type="AlphaFoldDB" id="A0A165FTK2"/>
<dbReference type="Proteomes" id="UP000076871">
    <property type="component" value="Unassembled WGS sequence"/>
</dbReference>